<keyword evidence="1" id="KW-0812">Transmembrane</keyword>
<organism evidence="2 3">
    <name type="scientific">Gimesia aquarii</name>
    <dbReference type="NCBI Taxonomy" id="2527964"/>
    <lineage>
        <taxon>Bacteria</taxon>
        <taxon>Pseudomonadati</taxon>
        <taxon>Planctomycetota</taxon>
        <taxon>Planctomycetia</taxon>
        <taxon>Planctomycetales</taxon>
        <taxon>Planctomycetaceae</taxon>
        <taxon>Gimesia</taxon>
    </lineage>
</organism>
<keyword evidence="1" id="KW-1133">Transmembrane helix</keyword>
<feature type="transmembrane region" description="Helical" evidence="1">
    <location>
        <begin position="107"/>
        <end position="126"/>
    </location>
</feature>
<feature type="transmembrane region" description="Helical" evidence="1">
    <location>
        <begin position="187"/>
        <end position="206"/>
    </location>
</feature>
<name>A0A517WUT2_9PLAN</name>
<dbReference type="InterPro" id="IPR046475">
    <property type="entry name" value="DUF6796"/>
</dbReference>
<dbReference type="AlphaFoldDB" id="A0A517WUT2"/>
<accession>A0A517WUT2</accession>
<protein>
    <recommendedName>
        <fullName evidence="4">DUF998 domain-containing protein</fullName>
    </recommendedName>
</protein>
<dbReference type="Pfam" id="PF20599">
    <property type="entry name" value="DUF6796"/>
    <property type="match status" value="1"/>
</dbReference>
<dbReference type="EMBL" id="CP037422">
    <property type="protein sequence ID" value="QDU09030.1"/>
    <property type="molecule type" value="Genomic_DNA"/>
</dbReference>
<sequence>MAVLDSIIDNWTSQSIDFKSFKNSTMQLNLKLTAACGLLAALLVGTGEFLIHFDPLARFSETSYDFMLDTSESRLTAGHFFAMIGIPFYFLGSWHIYQMLRPANNKLAFAAFLIAAYGFIFGAVWMGSRASIGSLVHHGDLIEGTKLVELYQLRYETLLQVIRITTLVLSGIYVYLVLTGKTRYPRWMAAVNPIVLILLSFLIYAINKNIGIYIMPIALNVAFAIFFTCSLLFGDTRQQLTNESQS</sequence>
<proteinExistence type="predicted"/>
<keyword evidence="1" id="KW-0472">Membrane</keyword>
<evidence type="ECO:0000313" key="3">
    <source>
        <dbReference type="Proteomes" id="UP000318384"/>
    </source>
</evidence>
<feature type="transmembrane region" description="Helical" evidence="1">
    <location>
        <begin position="73"/>
        <end position="95"/>
    </location>
</feature>
<feature type="transmembrane region" description="Helical" evidence="1">
    <location>
        <begin position="157"/>
        <end position="178"/>
    </location>
</feature>
<gene>
    <name evidence="2" type="ORF">V202x_24010</name>
</gene>
<evidence type="ECO:0000256" key="1">
    <source>
        <dbReference type="SAM" id="Phobius"/>
    </source>
</evidence>
<keyword evidence="3" id="KW-1185">Reference proteome</keyword>
<reference evidence="2 3" key="1">
    <citation type="submission" date="2019-03" db="EMBL/GenBank/DDBJ databases">
        <title>Deep-cultivation of Planctomycetes and their phenomic and genomic characterization uncovers novel biology.</title>
        <authorList>
            <person name="Wiegand S."/>
            <person name="Jogler M."/>
            <person name="Boedeker C."/>
            <person name="Pinto D."/>
            <person name="Vollmers J."/>
            <person name="Rivas-Marin E."/>
            <person name="Kohn T."/>
            <person name="Peeters S.H."/>
            <person name="Heuer A."/>
            <person name="Rast P."/>
            <person name="Oberbeckmann S."/>
            <person name="Bunk B."/>
            <person name="Jeske O."/>
            <person name="Meyerdierks A."/>
            <person name="Storesund J.E."/>
            <person name="Kallscheuer N."/>
            <person name="Luecker S."/>
            <person name="Lage O.M."/>
            <person name="Pohl T."/>
            <person name="Merkel B.J."/>
            <person name="Hornburger P."/>
            <person name="Mueller R.-W."/>
            <person name="Bruemmer F."/>
            <person name="Labrenz M."/>
            <person name="Spormann A.M."/>
            <person name="Op den Camp H."/>
            <person name="Overmann J."/>
            <person name="Amann R."/>
            <person name="Jetten M.S.M."/>
            <person name="Mascher T."/>
            <person name="Medema M.H."/>
            <person name="Devos D.P."/>
            <person name="Kaster A.-K."/>
            <person name="Ovreas L."/>
            <person name="Rohde M."/>
            <person name="Galperin M.Y."/>
            <person name="Jogler C."/>
        </authorList>
    </citation>
    <scope>NUCLEOTIDE SEQUENCE [LARGE SCALE GENOMIC DNA]</scope>
    <source>
        <strain evidence="2 3">V202</strain>
    </source>
</reference>
<evidence type="ECO:0008006" key="4">
    <source>
        <dbReference type="Google" id="ProtNLM"/>
    </source>
</evidence>
<feature type="transmembrane region" description="Helical" evidence="1">
    <location>
        <begin position="212"/>
        <end position="233"/>
    </location>
</feature>
<dbReference type="Proteomes" id="UP000318384">
    <property type="component" value="Chromosome"/>
</dbReference>
<feature type="transmembrane region" description="Helical" evidence="1">
    <location>
        <begin position="32"/>
        <end position="53"/>
    </location>
</feature>
<evidence type="ECO:0000313" key="2">
    <source>
        <dbReference type="EMBL" id="QDU09030.1"/>
    </source>
</evidence>